<reference evidence="2" key="2">
    <citation type="submission" date="2020-10" db="EMBL/GenBank/DDBJ databases">
        <authorList>
            <person name="Cooper E.A."/>
            <person name="Brenton Z.W."/>
            <person name="Flinn B.S."/>
            <person name="Jenkins J."/>
            <person name="Shu S."/>
            <person name="Flowers D."/>
            <person name="Luo F."/>
            <person name="Wang Y."/>
            <person name="Xia P."/>
            <person name="Barry K."/>
            <person name="Daum C."/>
            <person name="Lipzen A."/>
            <person name="Yoshinaga Y."/>
            <person name="Schmutz J."/>
            <person name="Saski C."/>
            <person name="Vermerris W."/>
            <person name="Kresovich S."/>
        </authorList>
    </citation>
    <scope>NUCLEOTIDE SEQUENCE</scope>
</reference>
<keyword evidence="1" id="KW-0812">Transmembrane</keyword>
<protein>
    <submittedName>
        <fullName evidence="2">Uncharacterized protein</fullName>
    </submittedName>
</protein>
<comment type="caution">
    <text evidence="2">The sequence shown here is derived from an EMBL/GenBank/DDBJ whole genome shotgun (WGS) entry which is preliminary data.</text>
</comment>
<proteinExistence type="predicted"/>
<accession>A0A921URX5</accession>
<reference evidence="2" key="1">
    <citation type="journal article" date="2019" name="BMC Genomics">
        <title>A new reference genome for Sorghum bicolor reveals high levels of sequence similarity between sweet and grain genotypes: implications for the genetics of sugar metabolism.</title>
        <authorList>
            <person name="Cooper E.A."/>
            <person name="Brenton Z.W."/>
            <person name="Flinn B.S."/>
            <person name="Jenkins J."/>
            <person name="Shu S."/>
            <person name="Flowers D."/>
            <person name="Luo F."/>
            <person name="Wang Y."/>
            <person name="Xia P."/>
            <person name="Barry K."/>
            <person name="Daum C."/>
            <person name="Lipzen A."/>
            <person name="Yoshinaga Y."/>
            <person name="Schmutz J."/>
            <person name="Saski C."/>
            <person name="Vermerris W."/>
            <person name="Kresovich S."/>
        </authorList>
    </citation>
    <scope>NUCLEOTIDE SEQUENCE</scope>
</reference>
<dbReference type="Proteomes" id="UP000807115">
    <property type="component" value="Chromosome 3"/>
</dbReference>
<evidence type="ECO:0000313" key="2">
    <source>
        <dbReference type="EMBL" id="KAG0539591.1"/>
    </source>
</evidence>
<organism evidence="2 3">
    <name type="scientific">Sorghum bicolor</name>
    <name type="common">Sorghum</name>
    <name type="synonym">Sorghum vulgare</name>
    <dbReference type="NCBI Taxonomy" id="4558"/>
    <lineage>
        <taxon>Eukaryota</taxon>
        <taxon>Viridiplantae</taxon>
        <taxon>Streptophyta</taxon>
        <taxon>Embryophyta</taxon>
        <taxon>Tracheophyta</taxon>
        <taxon>Spermatophyta</taxon>
        <taxon>Magnoliopsida</taxon>
        <taxon>Liliopsida</taxon>
        <taxon>Poales</taxon>
        <taxon>Poaceae</taxon>
        <taxon>PACMAD clade</taxon>
        <taxon>Panicoideae</taxon>
        <taxon>Andropogonodae</taxon>
        <taxon>Andropogoneae</taxon>
        <taxon>Sorghinae</taxon>
        <taxon>Sorghum</taxon>
    </lineage>
</organism>
<gene>
    <name evidence="2" type="ORF">BDA96_03G335800</name>
</gene>
<feature type="transmembrane region" description="Helical" evidence="1">
    <location>
        <begin position="21"/>
        <end position="39"/>
    </location>
</feature>
<dbReference type="AlphaFoldDB" id="A0A921URX5"/>
<keyword evidence="1" id="KW-1133">Transmembrane helix</keyword>
<name>A0A921URX5_SORBI</name>
<dbReference type="EMBL" id="CM027682">
    <property type="protein sequence ID" value="KAG0539591.1"/>
    <property type="molecule type" value="Genomic_DNA"/>
</dbReference>
<keyword evidence="1" id="KW-0472">Membrane</keyword>
<evidence type="ECO:0000256" key="1">
    <source>
        <dbReference type="SAM" id="Phobius"/>
    </source>
</evidence>
<evidence type="ECO:0000313" key="3">
    <source>
        <dbReference type="Proteomes" id="UP000807115"/>
    </source>
</evidence>
<sequence length="108" mass="12297">MHRVMCNFFYLSTMSNNKREFNLFMLCLHVEPFIFYVGALPSLSIPVAQGVTISCLSSYYSPSTASKLPHWCGKLSFCFLLFISESSEPQVAGCMKNLHSRKQGKRMK</sequence>